<evidence type="ECO:0000313" key="3">
    <source>
        <dbReference type="EMBL" id="SUA74842.1"/>
    </source>
</evidence>
<dbReference type="AlphaFoldDB" id="A0A378YC97"/>
<proteinExistence type="predicted"/>
<dbReference type="STRING" id="1406858.GCA_000710895_02827"/>
<reference evidence="3 4" key="1">
    <citation type="submission" date="2018-06" db="EMBL/GenBank/DDBJ databases">
        <authorList>
            <consortium name="Pathogen Informatics"/>
            <person name="Doyle S."/>
        </authorList>
    </citation>
    <scope>NUCLEOTIDE SEQUENCE [LARGE SCALE GENOMIC DNA]</scope>
    <source>
        <strain evidence="3 4">NCTC1934</strain>
    </source>
</reference>
<keyword evidence="4" id="KW-1185">Reference proteome</keyword>
<dbReference type="EMBL" id="UGRY01000002">
    <property type="protein sequence ID" value="SUA74842.1"/>
    <property type="molecule type" value="Genomic_DNA"/>
</dbReference>
<feature type="region of interest" description="Disordered" evidence="1">
    <location>
        <begin position="1"/>
        <end position="47"/>
    </location>
</feature>
<evidence type="ECO:0000256" key="1">
    <source>
        <dbReference type="SAM" id="MobiDB-lite"/>
    </source>
</evidence>
<sequence>MPGGTVRSRGPEDEHRGRAAAATSSTPGLRRRRWPVAVRGTESPARQDKTPRVRGFLVGVTVAALAIAAHGAAGADIPESAGVTLLLLISGAAGVSAAVSTRSRMALLGWLLAGQLACHGALSALSGHTHGSGAVADRWMITAHVLAAGCCAVLLAVVERLYGLVSQAVRAATTRPAVPATCGACRWPYAAGVARHALAVGAIGPRAPPVPGCR</sequence>
<feature type="transmembrane region" description="Helical" evidence="2">
    <location>
        <begin position="56"/>
        <end position="75"/>
    </location>
</feature>
<keyword evidence="2" id="KW-1133">Transmembrane helix</keyword>
<feature type="transmembrane region" description="Helical" evidence="2">
    <location>
        <begin position="107"/>
        <end position="127"/>
    </location>
</feature>
<gene>
    <name evidence="3" type="ORF">NCTC1934_01783</name>
</gene>
<feature type="transmembrane region" description="Helical" evidence="2">
    <location>
        <begin position="81"/>
        <end position="100"/>
    </location>
</feature>
<protein>
    <submittedName>
        <fullName evidence="3">Uncharacterized protein</fullName>
    </submittedName>
</protein>
<evidence type="ECO:0000313" key="4">
    <source>
        <dbReference type="Proteomes" id="UP000255467"/>
    </source>
</evidence>
<accession>A0A378YC97</accession>
<keyword evidence="2" id="KW-0472">Membrane</keyword>
<name>A0A378YC97_9NOCA</name>
<organism evidence="3 4">
    <name type="scientific">Nocardia otitidiscaviarum</name>
    <dbReference type="NCBI Taxonomy" id="1823"/>
    <lineage>
        <taxon>Bacteria</taxon>
        <taxon>Bacillati</taxon>
        <taxon>Actinomycetota</taxon>
        <taxon>Actinomycetes</taxon>
        <taxon>Mycobacteriales</taxon>
        <taxon>Nocardiaceae</taxon>
        <taxon>Nocardia</taxon>
    </lineage>
</organism>
<evidence type="ECO:0000256" key="2">
    <source>
        <dbReference type="SAM" id="Phobius"/>
    </source>
</evidence>
<keyword evidence="2" id="KW-0812">Transmembrane</keyword>
<feature type="transmembrane region" description="Helical" evidence="2">
    <location>
        <begin position="139"/>
        <end position="158"/>
    </location>
</feature>
<dbReference type="Proteomes" id="UP000255467">
    <property type="component" value="Unassembled WGS sequence"/>
</dbReference>